<dbReference type="EMBL" id="CP078093">
    <property type="protein sequence ID" value="QXM05185.1"/>
    <property type="molecule type" value="Genomic_DNA"/>
</dbReference>
<name>A0ABX8RBU4_9CLOT</name>
<keyword evidence="2" id="KW-1185">Reference proteome</keyword>
<dbReference type="RefSeq" id="WP_218281885.1">
    <property type="nucleotide sequence ID" value="NZ_CP078093.1"/>
</dbReference>
<organism evidence="1 2">
    <name type="scientific">Crassaminicella indica</name>
    <dbReference type="NCBI Taxonomy" id="2855394"/>
    <lineage>
        <taxon>Bacteria</taxon>
        <taxon>Bacillati</taxon>
        <taxon>Bacillota</taxon>
        <taxon>Clostridia</taxon>
        <taxon>Eubacteriales</taxon>
        <taxon>Clostridiaceae</taxon>
        <taxon>Crassaminicella</taxon>
    </lineage>
</organism>
<dbReference type="Proteomes" id="UP000886818">
    <property type="component" value="Chromosome"/>
</dbReference>
<accession>A0ABX8RBU4</accession>
<sequence>MEGRNLIMNLKKNLEREKEFENPGGGISTIKSITEKSIVYMRGNSRFYLNFSDIEQAYSYFKGKICTTNDLKEYKPQIFDSKHKGHSCNCTFFFLLLKHLDLIEGDIQGSGRRGNPFYIKIK</sequence>
<proteinExistence type="predicted"/>
<evidence type="ECO:0000313" key="2">
    <source>
        <dbReference type="Proteomes" id="UP000886818"/>
    </source>
</evidence>
<protein>
    <submittedName>
        <fullName evidence="1">Uncharacterized protein</fullName>
    </submittedName>
</protein>
<gene>
    <name evidence="1" type="ORF">KVH43_07205</name>
</gene>
<reference evidence="1" key="1">
    <citation type="submission" date="2021-07" db="EMBL/GenBank/DDBJ databases">
        <title>Complete genome sequence of Crassaminicella sp. 143-21, isolated from a deep-sea hydrothermal vent.</title>
        <authorList>
            <person name="Li X."/>
        </authorList>
    </citation>
    <scope>NUCLEOTIDE SEQUENCE</scope>
    <source>
        <strain evidence="1">143-21</strain>
    </source>
</reference>
<evidence type="ECO:0000313" key="1">
    <source>
        <dbReference type="EMBL" id="QXM05185.1"/>
    </source>
</evidence>